<evidence type="ECO:0000313" key="1">
    <source>
        <dbReference type="EMBL" id="KZT66190.1"/>
    </source>
</evidence>
<dbReference type="EMBL" id="KV429093">
    <property type="protein sequence ID" value="KZT66190.1"/>
    <property type="molecule type" value="Genomic_DNA"/>
</dbReference>
<keyword evidence="2" id="KW-1185">Reference proteome</keyword>
<reference evidence="1 2" key="1">
    <citation type="journal article" date="2016" name="Mol. Biol. Evol.">
        <title>Comparative Genomics of Early-Diverging Mushroom-Forming Fungi Provides Insights into the Origins of Lignocellulose Decay Capabilities.</title>
        <authorList>
            <person name="Nagy L.G."/>
            <person name="Riley R."/>
            <person name="Tritt A."/>
            <person name="Adam C."/>
            <person name="Daum C."/>
            <person name="Floudas D."/>
            <person name="Sun H."/>
            <person name="Yadav J.S."/>
            <person name="Pangilinan J."/>
            <person name="Larsson K.H."/>
            <person name="Matsuura K."/>
            <person name="Barry K."/>
            <person name="Labutti K."/>
            <person name="Kuo R."/>
            <person name="Ohm R.A."/>
            <person name="Bhattacharya S.S."/>
            <person name="Shirouzu T."/>
            <person name="Yoshinaga Y."/>
            <person name="Martin F.M."/>
            <person name="Grigoriev I.V."/>
            <person name="Hibbett D.S."/>
        </authorList>
    </citation>
    <scope>NUCLEOTIDE SEQUENCE [LARGE SCALE GENOMIC DNA]</scope>
    <source>
        <strain evidence="1 2">L-15889</strain>
    </source>
</reference>
<dbReference type="AlphaFoldDB" id="A0A165MVU0"/>
<sequence>MFCLRTLSDAGRVYIRLGGIASGRLREQSRTVGENKRRSVASLAVSSLLFLSNGECPRQHEYLRGSSSGT</sequence>
<proteinExistence type="predicted"/>
<organism evidence="1 2">
    <name type="scientific">Daedalea quercina L-15889</name>
    <dbReference type="NCBI Taxonomy" id="1314783"/>
    <lineage>
        <taxon>Eukaryota</taxon>
        <taxon>Fungi</taxon>
        <taxon>Dikarya</taxon>
        <taxon>Basidiomycota</taxon>
        <taxon>Agaricomycotina</taxon>
        <taxon>Agaricomycetes</taxon>
        <taxon>Polyporales</taxon>
        <taxon>Fomitopsis</taxon>
    </lineage>
</organism>
<protein>
    <submittedName>
        <fullName evidence="1">Uncharacterized protein</fullName>
    </submittedName>
</protein>
<evidence type="ECO:0000313" key="2">
    <source>
        <dbReference type="Proteomes" id="UP000076727"/>
    </source>
</evidence>
<gene>
    <name evidence="1" type="ORF">DAEQUDRAFT_477274</name>
</gene>
<accession>A0A165MVU0</accession>
<dbReference type="Proteomes" id="UP000076727">
    <property type="component" value="Unassembled WGS sequence"/>
</dbReference>
<name>A0A165MVU0_9APHY</name>